<reference evidence="2" key="1">
    <citation type="submission" date="2017-04" db="EMBL/GenBank/DDBJ databases">
        <title>Function of individual gut microbiota members based on whole genome sequencing of pure cultures obtained from chicken caecum.</title>
        <authorList>
            <person name="Medvecky M."/>
            <person name="Cejkova D."/>
            <person name="Polansky O."/>
            <person name="Karasova D."/>
            <person name="Kubasova T."/>
            <person name="Cizek A."/>
            <person name="Rychlik I."/>
        </authorList>
    </citation>
    <scope>NUCLEOTIDE SEQUENCE [LARGE SCALE GENOMIC DNA]</scope>
    <source>
        <strain evidence="2">An42</strain>
    </source>
</reference>
<name>A0A9Q5SVH9_9BACT</name>
<proteinExistence type="predicted"/>
<evidence type="ECO:0000313" key="1">
    <source>
        <dbReference type="EMBL" id="OUO07334.1"/>
    </source>
</evidence>
<accession>A0A9Q5SVH9</accession>
<gene>
    <name evidence="1" type="ORF">B5F96_01305</name>
</gene>
<dbReference type="EMBL" id="NFIJ01000001">
    <property type="protein sequence ID" value="OUO07334.1"/>
    <property type="molecule type" value="Genomic_DNA"/>
</dbReference>
<evidence type="ECO:0000313" key="2">
    <source>
        <dbReference type="Proteomes" id="UP000195975"/>
    </source>
</evidence>
<dbReference type="Proteomes" id="UP000195975">
    <property type="component" value="Unassembled WGS sequence"/>
</dbReference>
<dbReference type="Gene3D" id="3.20.20.80">
    <property type="entry name" value="Glycosidases"/>
    <property type="match status" value="1"/>
</dbReference>
<sequence>MRYSLMIVVMLALSFKGIGRDLPVQGWIILSDNMDNATMTIEAAKKYGVNQIQLSHQIIHDLKEVKEVETREQVNILTDLAHKNGIEEVLVWDHSFYDLEYYPSRFRNGPGGTIDLDNPSFWEWFKQDYRNMLDLIPAVDGLVLTFIETGAYAEKQHSDILKTNQEKLAAVVNAIAAVAIEERGKKLYIRTFAYSDKEYANITGCLEHIKSDEIILMMKEVPHDFFLTHPNDPFVGKINRPTIVEFDTGNEYNGQGIIANTWPNYVGRRWSDFMNRPNVVGYVARTDRYGTTKVVGTPNEILLYTLKRLSEYPELDIDLIYDEYISSRYGEKALIPLKNAFKKAYDIVLSSMYILGTNAAKHSALDYEPYNSSYDRHVSGRWMDPPVVFVEHGVDKEFHYWKDVINHIAPARFKTKNSPLNEEARYVIDSCWVNPQELMDSLYLHYIVTEKQYGVDLAEKALSEIEQAKGALCSKDYEELFRLFKRTLLKAQLHEAVSTAYFGYRIYARGKSFRYKGLEEQIGSALKRIDIIVDEMKNMPGEHPSGQWDWLEDAETALSYKKKILSGWKEYDNVRFIQ</sequence>
<organism evidence="1 2">
    <name type="scientific">Parabacteroides johnsonii</name>
    <dbReference type="NCBI Taxonomy" id="387661"/>
    <lineage>
        <taxon>Bacteria</taxon>
        <taxon>Pseudomonadati</taxon>
        <taxon>Bacteroidota</taxon>
        <taxon>Bacteroidia</taxon>
        <taxon>Bacteroidales</taxon>
        <taxon>Tannerellaceae</taxon>
        <taxon>Parabacteroides</taxon>
    </lineage>
</organism>
<dbReference type="InterPro" id="IPR017853">
    <property type="entry name" value="GH"/>
</dbReference>
<dbReference type="SUPFAM" id="SSF51445">
    <property type="entry name" value="(Trans)glycosidases"/>
    <property type="match status" value="1"/>
</dbReference>
<comment type="caution">
    <text evidence="1">The sequence shown here is derived from an EMBL/GenBank/DDBJ whole genome shotgun (WGS) entry which is preliminary data.</text>
</comment>
<dbReference type="AlphaFoldDB" id="A0A9Q5SVH9"/>
<protein>
    <submittedName>
        <fullName evidence="1">Uncharacterized protein</fullName>
    </submittedName>
</protein>